<dbReference type="SUPFAM" id="SSF143631">
    <property type="entry name" value="ApbE-like"/>
    <property type="match status" value="1"/>
</dbReference>
<gene>
    <name evidence="1" type="ORF">AKJ45_00875</name>
</gene>
<name>A0A133VB98_9EURY</name>
<dbReference type="InterPro" id="IPR003374">
    <property type="entry name" value="ApbE-like_sf"/>
</dbReference>
<dbReference type="PIRSF" id="PIRSF006421">
    <property type="entry name" value="UCP006421"/>
    <property type="match status" value="1"/>
</dbReference>
<dbReference type="Proteomes" id="UP000070565">
    <property type="component" value="Unassembled WGS sequence"/>
</dbReference>
<dbReference type="EMBL" id="LHXZ01000006">
    <property type="protein sequence ID" value="KXB03674.1"/>
    <property type="molecule type" value="Genomic_DNA"/>
</dbReference>
<dbReference type="Gene3D" id="3.10.520.10">
    <property type="entry name" value="ApbE-like domains"/>
    <property type="match status" value="1"/>
</dbReference>
<reference evidence="1 2" key="1">
    <citation type="journal article" date="2016" name="Sci. Rep.">
        <title>Metabolic traits of an uncultured archaeal lineage -MSBL1- from brine pools of the Red Sea.</title>
        <authorList>
            <person name="Mwirichia R."/>
            <person name="Alam I."/>
            <person name="Rashid M."/>
            <person name="Vinu M."/>
            <person name="Ba-Alawi W."/>
            <person name="Anthony Kamau A."/>
            <person name="Kamanda Ngugi D."/>
            <person name="Goker M."/>
            <person name="Klenk H.P."/>
            <person name="Bajic V."/>
            <person name="Stingl U."/>
        </authorList>
    </citation>
    <scope>NUCLEOTIDE SEQUENCE [LARGE SCALE GENOMIC DNA]</scope>
    <source>
        <strain evidence="1">SCGC-AAA261F19</strain>
    </source>
</reference>
<dbReference type="AlphaFoldDB" id="A0A133VB98"/>
<keyword evidence="2" id="KW-1185">Reference proteome</keyword>
<accession>A0A133VB98</accession>
<evidence type="ECO:0000313" key="1">
    <source>
        <dbReference type="EMBL" id="KXB03674.1"/>
    </source>
</evidence>
<proteinExistence type="predicted"/>
<protein>
    <submittedName>
        <fullName evidence="1">Uncharacterized protein</fullName>
    </submittedName>
</protein>
<comment type="caution">
    <text evidence="1">The sequence shown here is derived from an EMBL/GenBank/DDBJ whole genome shotgun (WGS) entry which is preliminary data.</text>
</comment>
<sequence length="256" mass="26939">MHERRWAFKETNLMIKSDKERAIKAAIRASLKARRQLERFIIRHPEFRNSLEPVLLEEIDYPKIVNLMLRASEIAGIGPFAAVAGSISQVAAESGISAGGVDILVDNGGDIAMMGTRDFRVGIYAGGSSISGKFAFSVDADSLPIGICTSSGSVGHSVSFGDADATVVVASEASVADAAATSVANEVKGTEIEPSIKRGLDSADDISEIRGCLIVREGYVGVTGKLPNILPLLGTEIKPGQSVVPSPISPRKFASI</sequence>
<evidence type="ECO:0000313" key="2">
    <source>
        <dbReference type="Proteomes" id="UP000070565"/>
    </source>
</evidence>
<dbReference type="PATRIC" id="fig|1698275.3.peg.621"/>
<organism evidence="1 2">
    <name type="scientific">candidate division MSBL1 archaeon SCGC-AAA261F19</name>
    <dbReference type="NCBI Taxonomy" id="1698275"/>
    <lineage>
        <taxon>Archaea</taxon>
        <taxon>Methanobacteriati</taxon>
        <taxon>Methanobacteriota</taxon>
        <taxon>candidate division MSBL1</taxon>
    </lineage>
</organism>
<dbReference type="InterPro" id="IPR007183">
    <property type="entry name" value="UPF0280"/>
</dbReference>